<evidence type="ECO:0000256" key="1">
    <source>
        <dbReference type="SAM" id="Phobius"/>
    </source>
</evidence>
<accession>A0A918P6V2</accession>
<reference evidence="2" key="2">
    <citation type="submission" date="2020-09" db="EMBL/GenBank/DDBJ databases">
        <authorList>
            <person name="Sun Q."/>
            <person name="Kim S."/>
        </authorList>
    </citation>
    <scope>NUCLEOTIDE SEQUENCE</scope>
    <source>
        <strain evidence="2">KCTC 32182</strain>
    </source>
</reference>
<keyword evidence="1" id="KW-1133">Transmembrane helix</keyword>
<gene>
    <name evidence="2" type="ORF">GCM10011289_33660</name>
</gene>
<evidence type="ECO:0000313" key="2">
    <source>
        <dbReference type="EMBL" id="GGY27503.1"/>
    </source>
</evidence>
<keyword evidence="3" id="KW-1185">Reference proteome</keyword>
<organism evidence="2 3">
    <name type="scientific">Paludibacterium paludis</name>
    <dbReference type="NCBI Taxonomy" id="1225769"/>
    <lineage>
        <taxon>Bacteria</taxon>
        <taxon>Pseudomonadati</taxon>
        <taxon>Pseudomonadota</taxon>
        <taxon>Betaproteobacteria</taxon>
        <taxon>Neisseriales</taxon>
        <taxon>Chromobacteriaceae</taxon>
        <taxon>Paludibacterium</taxon>
    </lineage>
</organism>
<reference evidence="2" key="1">
    <citation type="journal article" date="2014" name="Int. J. Syst. Evol. Microbiol.">
        <title>Complete genome sequence of Corynebacterium casei LMG S-19264T (=DSM 44701T), isolated from a smear-ripened cheese.</title>
        <authorList>
            <consortium name="US DOE Joint Genome Institute (JGI-PGF)"/>
            <person name="Walter F."/>
            <person name="Albersmeier A."/>
            <person name="Kalinowski J."/>
            <person name="Ruckert C."/>
        </authorList>
    </citation>
    <scope>NUCLEOTIDE SEQUENCE</scope>
    <source>
        <strain evidence="2">KCTC 32182</strain>
    </source>
</reference>
<dbReference type="EMBL" id="BMYX01000024">
    <property type="protein sequence ID" value="GGY27503.1"/>
    <property type="molecule type" value="Genomic_DNA"/>
</dbReference>
<sequence length="79" mass="8640">MMCLPVVSVAMSMLPGMKLESFWAWMPITNVSLAIREVLKGTLGAGSLAVVMLSTLLAAGMLIQVCVRLCRAERVLFRR</sequence>
<keyword evidence="1" id="KW-0472">Membrane</keyword>
<protein>
    <submittedName>
        <fullName evidence="2">Uncharacterized protein</fullName>
    </submittedName>
</protein>
<dbReference type="AlphaFoldDB" id="A0A918P6V2"/>
<keyword evidence="1" id="KW-0812">Transmembrane</keyword>
<comment type="caution">
    <text evidence="2">The sequence shown here is derived from an EMBL/GenBank/DDBJ whole genome shotgun (WGS) entry which is preliminary data.</text>
</comment>
<evidence type="ECO:0000313" key="3">
    <source>
        <dbReference type="Proteomes" id="UP000645257"/>
    </source>
</evidence>
<proteinExistence type="predicted"/>
<name>A0A918P6V2_9NEIS</name>
<dbReference type="Proteomes" id="UP000645257">
    <property type="component" value="Unassembled WGS sequence"/>
</dbReference>
<feature type="transmembrane region" description="Helical" evidence="1">
    <location>
        <begin position="42"/>
        <end position="70"/>
    </location>
</feature>